<dbReference type="OrthoDB" id="9765926at2"/>
<dbReference type="NCBIfam" id="TIGR04131">
    <property type="entry name" value="Bac_Flav_CTERM"/>
    <property type="match status" value="1"/>
</dbReference>
<evidence type="ECO:0000313" key="2">
    <source>
        <dbReference type="Proteomes" id="UP000184462"/>
    </source>
</evidence>
<reference evidence="1 2" key="1">
    <citation type="submission" date="2016-11" db="EMBL/GenBank/DDBJ databases">
        <authorList>
            <person name="Jaros S."/>
            <person name="Januszkiewicz K."/>
            <person name="Wedrychowicz H."/>
        </authorList>
    </citation>
    <scope>NUCLEOTIDE SEQUENCE [LARGE SCALE GENOMIC DNA]</scope>
    <source>
        <strain evidence="1 2">DSM 25661</strain>
    </source>
</reference>
<dbReference type="InterPro" id="IPR026341">
    <property type="entry name" value="T9SS_type_B"/>
</dbReference>
<dbReference type="AlphaFoldDB" id="A0A1M4S960"/>
<name>A0A1M4S960_9FLAO</name>
<dbReference type="RefSeq" id="WP_083574431.1">
    <property type="nucleotide sequence ID" value="NZ_FQTW01000001.1"/>
</dbReference>
<dbReference type="EMBL" id="FQTW01000001">
    <property type="protein sequence ID" value="SHE28705.1"/>
    <property type="molecule type" value="Genomic_DNA"/>
</dbReference>
<dbReference type="InterPro" id="IPR049804">
    <property type="entry name" value="Choice_anch_L"/>
</dbReference>
<protein>
    <submittedName>
        <fullName evidence="1">Gliding motility-associated C-terminal domain-containing protein</fullName>
    </submittedName>
</protein>
<gene>
    <name evidence="1" type="ORF">SAMN05444278_10122</name>
</gene>
<dbReference type="Pfam" id="PF13585">
    <property type="entry name" value="CHU_C"/>
    <property type="match status" value="1"/>
</dbReference>
<accession>A0A1M4S960</accession>
<dbReference type="Proteomes" id="UP000184462">
    <property type="component" value="Unassembled WGS sequence"/>
</dbReference>
<sequence length="761" mass="84110">MQAQYVTTAPNFYSEQELVETVLFGDTECVEDILITNTRSGNFPNAKTFGFFESNNSGFPFESGLVLSTGQLSNVDGPNDNLSDDGNDDNWVGDSDLENAVGLSPGETTNATVFEFQFTPKATNLSFRYIFASEEYQEGDPNTCIYSDAFAFLIKPANTQAQFENIAVIPGTNEPVLVTSVHPEIPGNNGCPAENEEYFGQFNNTNAPTNFNGRTAVLTANANVIANQTYDIKLVIADETNYRYDSAVFIEANSFNIGADLGQDLTGNNALCEGDVFTLSLPEEQAGNNITWFYEDTEITQNENSLDLEISQADFGAGSYSVNVELANGCSASDSIEVEFINPNNYDDLIITQCEAETGLTRFNLELIFPEINQLNLLSNGFYTSLNDAILLQSPIQNTQNYEVLTNTQLFVAVQNEAGCQTVLNLNLNINPTTLPSLEVSTCKIENDQIVFNVSELISRVEINNNLPNNSNISLFNTQTDAANNINEISETNLSLPHDTSTSIFARIQNFYNCTATVEVILSSTEIPDLSEPQTETFLCLNESSQIELVPSLENEMNNFNYNWSTGATTPTILVDESGSYTVEISNPESLSECFVTQTFNVLVSETASISYNLTGTPENFEVEIIAEGVGDYEYALNTSAFKDSNLFEVSAAQNTIFVRDKNGCGLTSLEFQVIDFPQFFTPNNDGYNDVWEVNGPQAQREQIKFIQIFDRYGKRLARLDSSNTSWNGVFNGNSLPSGDYWYVVEFKDGQTYTSHLTLKR</sequence>
<dbReference type="NCBIfam" id="NF038133">
    <property type="entry name" value="choice_anch_L"/>
    <property type="match status" value="1"/>
</dbReference>
<proteinExistence type="predicted"/>
<organism evidence="1 2">
    <name type="scientific">Psychroflexus salarius</name>
    <dbReference type="NCBI Taxonomy" id="1155689"/>
    <lineage>
        <taxon>Bacteria</taxon>
        <taxon>Pseudomonadati</taxon>
        <taxon>Bacteroidota</taxon>
        <taxon>Flavobacteriia</taxon>
        <taxon>Flavobacteriales</taxon>
        <taxon>Flavobacteriaceae</taxon>
        <taxon>Psychroflexus</taxon>
    </lineage>
</organism>
<keyword evidence="2" id="KW-1185">Reference proteome</keyword>
<evidence type="ECO:0000313" key="1">
    <source>
        <dbReference type="EMBL" id="SHE28705.1"/>
    </source>
</evidence>
<dbReference type="STRING" id="1155689.SAMN05444278_10122"/>